<sequence>MQRATLKRFDNLPRPGSLLLNRKEVEVRSDLEKEILLAIQGAVLGAGISQDEKFLLKRAIEDCVDFTKSEHYIKLAQTLK</sequence>
<proteinExistence type="predicted"/>
<organism evidence="1 2">
    <name type="scientific">Rufibacter latericius</name>
    <dbReference type="NCBI Taxonomy" id="2487040"/>
    <lineage>
        <taxon>Bacteria</taxon>
        <taxon>Pseudomonadati</taxon>
        <taxon>Bacteroidota</taxon>
        <taxon>Cytophagia</taxon>
        <taxon>Cytophagales</taxon>
        <taxon>Hymenobacteraceae</taxon>
        <taxon>Rufibacter</taxon>
    </lineage>
</organism>
<dbReference type="EMBL" id="RJJD01000021">
    <property type="protein sequence ID" value="RNI22351.1"/>
    <property type="molecule type" value="Genomic_DNA"/>
</dbReference>
<dbReference type="Proteomes" id="UP000272117">
    <property type="component" value="Unassembled WGS sequence"/>
</dbReference>
<dbReference type="AlphaFoldDB" id="A0A3M9M9V8"/>
<comment type="caution">
    <text evidence="1">The sequence shown here is derived from an EMBL/GenBank/DDBJ whole genome shotgun (WGS) entry which is preliminary data.</text>
</comment>
<evidence type="ECO:0000313" key="1">
    <source>
        <dbReference type="EMBL" id="RNI22351.1"/>
    </source>
</evidence>
<gene>
    <name evidence="1" type="ORF">EFB08_19755</name>
</gene>
<dbReference type="RefSeq" id="WP_123128709.1">
    <property type="nucleotide sequence ID" value="NZ_RJJD01000021.1"/>
</dbReference>
<reference evidence="1 2" key="1">
    <citation type="submission" date="2018-11" db="EMBL/GenBank/DDBJ databases">
        <title>Rufibacter latericius sp. nov., isolated from water in Baiyang Lake.</title>
        <authorList>
            <person name="Yang Y."/>
        </authorList>
    </citation>
    <scope>NUCLEOTIDE SEQUENCE [LARGE SCALE GENOMIC DNA]</scope>
    <source>
        <strain evidence="1 2">R-22-1c-1</strain>
    </source>
</reference>
<protein>
    <submittedName>
        <fullName evidence="1">Uncharacterized protein</fullName>
    </submittedName>
</protein>
<dbReference type="OrthoDB" id="894192at2"/>
<evidence type="ECO:0000313" key="2">
    <source>
        <dbReference type="Proteomes" id="UP000272117"/>
    </source>
</evidence>
<accession>A0A3M9M9V8</accession>
<name>A0A3M9M9V8_9BACT</name>
<keyword evidence="2" id="KW-1185">Reference proteome</keyword>